<organism evidence="1 2">
    <name type="scientific">Actinomadura chokoriensis</name>
    <dbReference type="NCBI Taxonomy" id="454156"/>
    <lineage>
        <taxon>Bacteria</taxon>
        <taxon>Bacillati</taxon>
        <taxon>Actinomycetota</taxon>
        <taxon>Actinomycetes</taxon>
        <taxon>Streptosporangiales</taxon>
        <taxon>Thermomonosporaceae</taxon>
        <taxon>Actinomadura</taxon>
    </lineage>
</organism>
<keyword evidence="2" id="KW-1185">Reference proteome</keyword>
<comment type="caution">
    <text evidence="1">The sequence shown here is derived from an EMBL/GenBank/DDBJ whole genome shotgun (WGS) entry which is preliminary data.</text>
</comment>
<sequence length="106" mass="11179">MGAGEHLERLRSGEAAQRVFGEPYDRPDGATVIPVARVIGGRHPRATPLGVFVVHNGKASWTPAVDGSRMALLGGLIGLVSAGLATAAVLRRPPWPDISIQKITKH</sequence>
<accession>A0ABV4R3K1</accession>
<protein>
    <submittedName>
        <fullName evidence="1">Uncharacterized protein</fullName>
    </submittedName>
</protein>
<evidence type="ECO:0000313" key="2">
    <source>
        <dbReference type="Proteomes" id="UP001569904"/>
    </source>
</evidence>
<dbReference type="RefSeq" id="WP_371943436.1">
    <property type="nucleotide sequence ID" value="NZ_JAXCEH010000016.1"/>
</dbReference>
<gene>
    <name evidence="1" type="ORF">SM436_23625</name>
</gene>
<reference evidence="1 2" key="1">
    <citation type="submission" date="2023-11" db="EMBL/GenBank/DDBJ databases">
        <title>Actinomadura monticuli sp. nov., isolated from volcanic ash.</title>
        <authorList>
            <person name="Lee S.D."/>
            <person name="Yang H."/>
            <person name="Kim I.S."/>
        </authorList>
    </citation>
    <scope>NUCLEOTIDE SEQUENCE [LARGE SCALE GENOMIC DNA]</scope>
    <source>
        <strain evidence="1 2">DSM 45346</strain>
    </source>
</reference>
<dbReference type="EMBL" id="JAXCEH010000016">
    <property type="protein sequence ID" value="MFA1556695.1"/>
    <property type="molecule type" value="Genomic_DNA"/>
</dbReference>
<evidence type="ECO:0000313" key="1">
    <source>
        <dbReference type="EMBL" id="MFA1556695.1"/>
    </source>
</evidence>
<name>A0ABV4R3K1_9ACTN</name>
<dbReference type="Proteomes" id="UP001569904">
    <property type="component" value="Unassembled WGS sequence"/>
</dbReference>
<proteinExistence type="predicted"/>